<evidence type="ECO:0000256" key="2">
    <source>
        <dbReference type="ARBA" id="ARBA00022884"/>
    </source>
</evidence>
<keyword evidence="2 3" id="KW-0694">RNA-binding</keyword>
<dbReference type="GO" id="GO:0003723">
    <property type="term" value="F:RNA binding"/>
    <property type="evidence" value="ECO:0007669"/>
    <property type="project" value="UniProtKB-UniRule"/>
</dbReference>
<proteinExistence type="predicted"/>
<evidence type="ECO:0000256" key="4">
    <source>
        <dbReference type="SAM" id="MobiDB-lite"/>
    </source>
</evidence>
<feature type="compositionally biased region" description="Polar residues" evidence="4">
    <location>
        <begin position="377"/>
        <end position="407"/>
    </location>
</feature>
<evidence type="ECO:0000313" key="6">
    <source>
        <dbReference type="EMBL" id="CDF91560.1"/>
    </source>
</evidence>
<keyword evidence="1" id="KW-0677">Repeat</keyword>
<keyword evidence="7" id="KW-1185">Reference proteome</keyword>
<dbReference type="Pfam" id="PF00013">
    <property type="entry name" value="KH_1"/>
    <property type="match status" value="3"/>
</dbReference>
<organism evidence="6 7">
    <name type="scientific">Zygosaccharomyces bailii (strain CLIB 213 / ATCC 58445 / CBS 680 / BCRC 21525 / NBRC 1098 / NCYC 1416 / NRRL Y-2227)</name>
    <dbReference type="NCBI Taxonomy" id="1333698"/>
    <lineage>
        <taxon>Eukaryota</taxon>
        <taxon>Fungi</taxon>
        <taxon>Dikarya</taxon>
        <taxon>Ascomycota</taxon>
        <taxon>Saccharomycotina</taxon>
        <taxon>Saccharomycetes</taxon>
        <taxon>Saccharomycetales</taxon>
        <taxon>Saccharomycetaceae</taxon>
        <taxon>Zygosaccharomyces</taxon>
    </lineage>
</organism>
<dbReference type="PROSITE" id="PS50084">
    <property type="entry name" value="KH_TYPE_1"/>
    <property type="match status" value="3"/>
</dbReference>
<dbReference type="InterPro" id="IPR036612">
    <property type="entry name" value="KH_dom_type_1_sf"/>
</dbReference>
<dbReference type="InterPro" id="IPR004088">
    <property type="entry name" value="KH_dom_type_1"/>
</dbReference>
<feature type="domain" description="K Homology" evidence="5">
    <location>
        <begin position="65"/>
        <end position="135"/>
    </location>
</feature>
<feature type="compositionally biased region" description="Polar residues" evidence="4">
    <location>
        <begin position="1"/>
        <end position="15"/>
    </location>
</feature>
<dbReference type="EMBL" id="HG316465">
    <property type="protein sequence ID" value="CDF91560.1"/>
    <property type="molecule type" value="Genomic_DNA"/>
</dbReference>
<dbReference type="SMART" id="SM00322">
    <property type="entry name" value="KH"/>
    <property type="match status" value="3"/>
</dbReference>
<feature type="region of interest" description="Disordered" evidence="4">
    <location>
        <begin position="1"/>
        <end position="65"/>
    </location>
</feature>
<evidence type="ECO:0000259" key="5">
    <source>
        <dbReference type="SMART" id="SM00322"/>
    </source>
</evidence>
<feature type="domain" description="K Homology" evidence="5">
    <location>
        <begin position="287"/>
        <end position="365"/>
    </location>
</feature>
<reference evidence="7" key="1">
    <citation type="journal article" date="2013" name="Genome Announc.">
        <title>Genome sequence of the food spoilage yeast Zygosaccharomyces bailii CLIB 213(T).</title>
        <authorList>
            <person name="Galeote V."/>
            <person name="Bigey F."/>
            <person name="Devillers H."/>
            <person name="Neuveglise C."/>
            <person name="Dequin S."/>
        </authorList>
    </citation>
    <scope>NUCLEOTIDE SEQUENCE [LARGE SCALE GENOMIC DNA]</scope>
    <source>
        <strain evidence="7">CLIB 213 / ATCC 58445 / CBS 680 / CCRC 21525 / NBRC 1098 / NCYC 1416 / NRRL Y-2227</strain>
    </source>
</reference>
<feature type="region of interest" description="Disordered" evidence="4">
    <location>
        <begin position="375"/>
        <end position="420"/>
    </location>
</feature>
<dbReference type="Proteomes" id="UP000019375">
    <property type="component" value="Unassembled WGS sequence"/>
</dbReference>
<accession>A0A8J2XAW2</accession>
<name>A0A8J2XAW2_ZYGB2</name>
<dbReference type="PANTHER" id="PTHR10288">
    <property type="entry name" value="KH DOMAIN CONTAINING RNA BINDING PROTEIN"/>
    <property type="match status" value="1"/>
</dbReference>
<sequence>MSDNSSSSPQTSLSGVSGDDTFTVGGLPSSTNNSSISAPPEAREDLSQQRVQQTHSPYGDMANHPTINHRVLLSLRESAKVIGTKGSTIQRIRETNHVKIGLSEKQLGCSDRVLSCAGRMVNVCNSLGDVVAILTEGPRPTHEEKRYAFHFLNPILPPPRRTDLKDPEQITHIGTLRLMVTNSQLSSVIGKGGARIKALKEKHDVKIVASRDFLPDSDERILEMQGFPGSITNAVLEISEILLNELGINFTSERRYYPHLRSSPPSAAAAAASASNIQVDSANYFTNEFRAPLKIPESYVGAIVGRQGNRIANLRKFSKTKIIVEKKTEKSAADDPDPENRMFIILGDHLKNVKLAESMLLKNLDVEIEKRQARLAKNSSAANRSQTKSSTDANSSPSQTHSQLQSPSEDHTESAPPADY</sequence>
<gene>
    <name evidence="6" type="ORF">BN860_01706g</name>
</gene>
<dbReference type="Gene3D" id="3.30.1370.10">
    <property type="entry name" value="K Homology domain, type 1"/>
    <property type="match status" value="3"/>
</dbReference>
<dbReference type="AlphaFoldDB" id="A0A8J2XAW2"/>
<feature type="domain" description="K Homology" evidence="5">
    <location>
        <begin position="172"/>
        <end position="243"/>
    </location>
</feature>
<evidence type="ECO:0000313" key="7">
    <source>
        <dbReference type="Proteomes" id="UP000019375"/>
    </source>
</evidence>
<dbReference type="SUPFAM" id="SSF54791">
    <property type="entry name" value="Eukaryotic type KH-domain (KH-domain type I)"/>
    <property type="match status" value="3"/>
</dbReference>
<feature type="compositionally biased region" description="Polar residues" evidence="4">
    <location>
        <begin position="28"/>
        <end position="37"/>
    </location>
</feature>
<evidence type="ECO:0000256" key="1">
    <source>
        <dbReference type="ARBA" id="ARBA00022737"/>
    </source>
</evidence>
<protein>
    <submittedName>
        <fullName evidence="6">ZYBA0S12-01706g1_1</fullName>
    </submittedName>
</protein>
<dbReference type="CDD" id="cd00105">
    <property type="entry name" value="KH-I"/>
    <property type="match status" value="1"/>
</dbReference>
<evidence type="ECO:0000256" key="3">
    <source>
        <dbReference type="PROSITE-ProRule" id="PRU00117"/>
    </source>
</evidence>
<dbReference type="InterPro" id="IPR004087">
    <property type="entry name" value="KH_dom"/>
</dbReference>
<dbReference type="OrthoDB" id="442947at2759"/>